<geneLocation type="plasmid" evidence="2">
    <name>pnp7-2</name>
</geneLocation>
<dbReference type="RefSeq" id="WP_100271238.1">
    <property type="nucleotide sequence ID" value="NZ_CP024445.1"/>
</dbReference>
<reference evidence="2" key="1">
    <citation type="submission" date="2017-10" db="EMBL/GenBank/DDBJ databases">
        <title>Complete genome sequence of Moraxella osloensis NP7 isolated from human skin.</title>
        <authorList>
            <person name="Lee K."/>
            <person name="Lim J.Y."/>
            <person name="Hwang I."/>
        </authorList>
    </citation>
    <scope>NUCLEOTIDE SEQUENCE [LARGE SCALE GENOMIC DNA]</scope>
    <source>
        <strain evidence="2">NP7</strain>
        <plasmid evidence="2">pnp7-2</plasmid>
    </source>
</reference>
<organism evidence="1 2">
    <name type="scientific">Faucicola osloensis</name>
    <name type="common">Moraxella osloensis</name>
    <dbReference type="NCBI Taxonomy" id="34062"/>
    <lineage>
        <taxon>Bacteria</taxon>
        <taxon>Pseudomonadati</taxon>
        <taxon>Pseudomonadota</taxon>
        <taxon>Gammaproteobacteria</taxon>
        <taxon>Moraxellales</taxon>
        <taxon>Moraxellaceae</taxon>
        <taxon>Faucicola</taxon>
    </lineage>
</organism>
<evidence type="ECO:0000313" key="1">
    <source>
        <dbReference type="EMBL" id="ATR79913.1"/>
    </source>
</evidence>
<keyword evidence="1" id="KW-0614">Plasmid</keyword>
<dbReference type="Proteomes" id="UP000229340">
    <property type="component" value="Plasmid pNP7-2"/>
</dbReference>
<protein>
    <submittedName>
        <fullName evidence="1">Uncharacterized protein</fullName>
    </submittedName>
</protein>
<evidence type="ECO:0000313" key="2">
    <source>
        <dbReference type="Proteomes" id="UP000229340"/>
    </source>
</evidence>
<dbReference type="AlphaFoldDB" id="A0A2D2LY08"/>
<gene>
    <name evidence="1" type="ORF">NP7_11210</name>
</gene>
<sequence>MDFKFSGTPKYVECKAVFIYRGINLMEYQDRWELFNKVYTKLNFVIDKNKQDFWVYLYELNINNTKLIFGAGEISNGIWGFALPNK</sequence>
<dbReference type="EMBL" id="CP024445">
    <property type="protein sequence ID" value="ATR79913.1"/>
    <property type="molecule type" value="Genomic_DNA"/>
</dbReference>
<accession>A0A2D2LY08</accession>
<name>A0A2D2LY08_FAUOS</name>
<proteinExistence type="predicted"/>